<dbReference type="Proteomes" id="UP000676336">
    <property type="component" value="Unassembled WGS sequence"/>
</dbReference>
<evidence type="ECO:0000313" key="2">
    <source>
        <dbReference type="EMBL" id="CAF5227598.1"/>
    </source>
</evidence>
<feature type="compositionally biased region" description="Low complexity" evidence="1">
    <location>
        <begin position="9"/>
        <end position="21"/>
    </location>
</feature>
<feature type="non-terminal residue" evidence="2">
    <location>
        <position position="1"/>
    </location>
</feature>
<sequence length="78" mass="8779">NRDKIQYQSSNSENSPINSEYINDDSKITPAQIAAYATSTLIRTSSQTVFKKLGRSMISTDLLKEIGSTFNKLFEKQD</sequence>
<accession>A0A8S3K833</accession>
<organism evidence="2 3">
    <name type="scientific">Rotaria magnacalcarata</name>
    <dbReference type="NCBI Taxonomy" id="392030"/>
    <lineage>
        <taxon>Eukaryota</taxon>
        <taxon>Metazoa</taxon>
        <taxon>Spiralia</taxon>
        <taxon>Gnathifera</taxon>
        <taxon>Rotifera</taxon>
        <taxon>Eurotatoria</taxon>
        <taxon>Bdelloidea</taxon>
        <taxon>Philodinida</taxon>
        <taxon>Philodinidae</taxon>
        <taxon>Rotaria</taxon>
    </lineage>
</organism>
<evidence type="ECO:0000313" key="3">
    <source>
        <dbReference type="Proteomes" id="UP000676336"/>
    </source>
</evidence>
<evidence type="ECO:0000256" key="1">
    <source>
        <dbReference type="SAM" id="MobiDB-lite"/>
    </source>
</evidence>
<dbReference type="AlphaFoldDB" id="A0A8S3K833"/>
<proteinExistence type="predicted"/>
<reference evidence="2" key="1">
    <citation type="submission" date="2021-02" db="EMBL/GenBank/DDBJ databases">
        <authorList>
            <person name="Nowell W R."/>
        </authorList>
    </citation>
    <scope>NUCLEOTIDE SEQUENCE</scope>
</reference>
<gene>
    <name evidence="2" type="ORF">SMN809_LOCUS85350</name>
</gene>
<feature type="region of interest" description="Disordered" evidence="1">
    <location>
        <begin position="1"/>
        <end position="23"/>
    </location>
</feature>
<comment type="caution">
    <text evidence="2">The sequence shown here is derived from an EMBL/GenBank/DDBJ whole genome shotgun (WGS) entry which is preliminary data.</text>
</comment>
<protein>
    <submittedName>
        <fullName evidence="2">Uncharacterized protein</fullName>
    </submittedName>
</protein>
<dbReference type="EMBL" id="CAJOBI010364331">
    <property type="protein sequence ID" value="CAF5227598.1"/>
    <property type="molecule type" value="Genomic_DNA"/>
</dbReference>
<name>A0A8S3K833_9BILA</name>